<evidence type="ECO:0000313" key="1">
    <source>
        <dbReference type="EMBL" id="CAA9306049.1"/>
    </source>
</evidence>
<organism evidence="1">
    <name type="scientific">uncultured Gemmatimonadaceae bacterium</name>
    <dbReference type="NCBI Taxonomy" id="246130"/>
    <lineage>
        <taxon>Bacteria</taxon>
        <taxon>Pseudomonadati</taxon>
        <taxon>Gemmatimonadota</taxon>
        <taxon>Gemmatimonadia</taxon>
        <taxon>Gemmatimonadales</taxon>
        <taxon>Gemmatimonadaceae</taxon>
        <taxon>environmental samples</taxon>
    </lineage>
</organism>
<reference evidence="1" key="1">
    <citation type="submission" date="2020-02" db="EMBL/GenBank/DDBJ databases">
        <authorList>
            <person name="Meier V. D."/>
        </authorList>
    </citation>
    <scope>NUCLEOTIDE SEQUENCE</scope>
    <source>
        <strain evidence="1">AVDCRST_MAG40</strain>
    </source>
</reference>
<protein>
    <submittedName>
        <fullName evidence="1">NAD-dependent protein deacetylase of SIR2 family</fullName>
    </submittedName>
</protein>
<proteinExistence type="predicted"/>
<gene>
    <name evidence="1" type="ORF">AVDCRST_MAG40-674</name>
</gene>
<dbReference type="AlphaFoldDB" id="A0A6J4KHS5"/>
<sequence>MRESADVVSAPHAEQAARLDACVREGAAAPLPGLEIGAGFNTPGVIRWRLENRVYHHPEARLVRVNPQDPEGPEEIAARSLAVRAAAAETVAARAVGLLPGPTLRSN</sequence>
<name>A0A6J4KHS5_9BACT</name>
<dbReference type="EMBL" id="CADCTX010000197">
    <property type="protein sequence ID" value="CAA9306049.1"/>
    <property type="molecule type" value="Genomic_DNA"/>
</dbReference>
<accession>A0A6J4KHS5</accession>